<feature type="domain" description="Phage capsid-like C-terminal" evidence="3">
    <location>
        <begin position="119"/>
        <end position="403"/>
    </location>
</feature>
<dbReference type="NCBIfam" id="TIGR01554">
    <property type="entry name" value="major_cap_HK97"/>
    <property type="match status" value="1"/>
</dbReference>
<dbReference type="RefSeq" id="WP_186949649.1">
    <property type="nucleotide sequence ID" value="NZ_JACOPL010000003.1"/>
</dbReference>
<dbReference type="EMBL" id="JACOPL010000003">
    <property type="protein sequence ID" value="MBC5724712.1"/>
    <property type="molecule type" value="Genomic_DNA"/>
</dbReference>
<comment type="caution">
    <text evidence="4">The sequence shown here is derived from an EMBL/GenBank/DDBJ whole genome shotgun (WGS) entry which is preliminary data.</text>
</comment>
<dbReference type="AlphaFoldDB" id="A0A923LUS1"/>
<keyword evidence="5" id="KW-1185">Reference proteome</keyword>
<evidence type="ECO:0000256" key="1">
    <source>
        <dbReference type="ARBA" id="ARBA00004328"/>
    </source>
</evidence>
<feature type="compositionally biased region" description="Basic and acidic residues" evidence="2">
    <location>
        <begin position="70"/>
        <end position="79"/>
    </location>
</feature>
<dbReference type="Gene3D" id="3.30.2400.10">
    <property type="entry name" value="Major capsid protein gp5"/>
    <property type="match status" value="1"/>
</dbReference>
<dbReference type="Proteomes" id="UP000606499">
    <property type="component" value="Unassembled WGS sequence"/>
</dbReference>
<proteinExistence type="predicted"/>
<sequence length="420" mass="44570">MDYSRKIAELKANKGALVTQANAAADAGELDKLTQLNVQIADINNQIKAVEELRAASGGQAEPEGSGKPAPEDRGKDRPFASLGEQLRAVMLAAKGTPDNRLGAVNAAQGINTGSGTDGAFAIQEDFAGVILETAATSGDILSRVDSYTSGAASNAVRFMTCDETDVSESVYGGVQAYWASEAATVAASRPKFYETKIDLDKLMAFIYITEEAMEDMPFMSGLLNNAMATAANRLLEGACIDGDGVGKPLGILHAPSLVTVEKESGQTEMLTFKNIARMYGRILPRCKTGAVWVMHPDMAEELPFLTLPVGTGGVPVYLPPTGATGAPYATLYGKPIIETDHMAEVGKAGDIGLFDLKQYMLLRKGTVKQDMSIHVEFLTAQNCFRLQLRAGGAPKGKNAVKLKNSKVLRSPFVVLGARS</sequence>
<gene>
    <name evidence="4" type="ORF">H8S45_04460</name>
</gene>
<accession>A0A923LUS1</accession>
<dbReference type="InterPro" id="IPR024455">
    <property type="entry name" value="Phage_capsid"/>
</dbReference>
<dbReference type="Pfam" id="PF05065">
    <property type="entry name" value="Phage_capsid"/>
    <property type="match status" value="1"/>
</dbReference>
<evidence type="ECO:0000313" key="4">
    <source>
        <dbReference type="EMBL" id="MBC5724712.1"/>
    </source>
</evidence>
<evidence type="ECO:0000256" key="2">
    <source>
        <dbReference type="SAM" id="MobiDB-lite"/>
    </source>
</evidence>
<feature type="region of interest" description="Disordered" evidence="2">
    <location>
        <begin position="55"/>
        <end position="79"/>
    </location>
</feature>
<name>A0A923LUS1_9FIRM</name>
<protein>
    <submittedName>
        <fullName evidence="4">Phage major capsid protein</fullName>
    </submittedName>
</protein>
<dbReference type="InterPro" id="IPR054612">
    <property type="entry name" value="Phage_capsid-like_C"/>
</dbReference>
<reference evidence="4" key="1">
    <citation type="submission" date="2020-08" db="EMBL/GenBank/DDBJ databases">
        <title>Genome public.</title>
        <authorList>
            <person name="Liu C."/>
            <person name="Sun Q."/>
        </authorList>
    </citation>
    <scope>NUCLEOTIDE SEQUENCE</scope>
    <source>
        <strain evidence="4">NSJ-28</strain>
    </source>
</reference>
<organism evidence="4 5">
    <name type="scientific">Agathobaculum faecis</name>
    <dbReference type="NCBI Taxonomy" id="2763013"/>
    <lineage>
        <taxon>Bacteria</taxon>
        <taxon>Bacillati</taxon>
        <taxon>Bacillota</taxon>
        <taxon>Clostridia</taxon>
        <taxon>Eubacteriales</taxon>
        <taxon>Butyricicoccaceae</taxon>
        <taxon>Agathobaculum</taxon>
    </lineage>
</organism>
<comment type="subcellular location">
    <subcellularLocation>
        <location evidence="1">Virion</location>
    </subcellularLocation>
</comment>
<dbReference type="SUPFAM" id="SSF56563">
    <property type="entry name" value="Major capsid protein gp5"/>
    <property type="match status" value="1"/>
</dbReference>
<evidence type="ECO:0000259" key="3">
    <source>
        <dbReference type="Pfam" id="PF05065"/>
    </source>
</evidence>
<evidence type="ECO:0000313" key="5">
    <source>
        <dbReference type="Proteomes" id="UP000606499"/>
    </source>
</evidence>